<comment type="caution">
    <text evidence="2">The sequence shown here is derived from an EMBL/GenBank/DDBJ whole genome shotgun (WGS) entry which is preliminary data.</text>
</comment>
<dbReference type="RefSeq" id="WP_275229005.1">
    <property type="nucleotide sequence ID" value="NZ_JARESE010000049.1"/>
</dbReference>
<evidence type="ECO:0000256" key="1">
    <source>
        <dbReference type="SAM" id="SignalP"/>
    </source>
</evidence>
<protein>
    <submittedName>
        <fullName evidence="2">Homogentisate 1,2-dioxygenase</fullName>
    </submittedName>
</protein>
<sequence>MIRFRAAIVLASAAWLGGGPVAAMAAEPAMTPEPDGAACTAPAPPPAPMEGWAGRHVALTAATRPDAAGKALLTLGQAADATLAQTPRVRYAVEPAKPGGSVSYGGLFAFDVPEAGTYRVAQDGRSWVDVIEGGKALGSVAHGHGPACSGIAKMVDYTLQPGRHIVQIAAQGEPALTIMVTRLP</sequence>
<feature type="signal peptide" evidence="1">
    <location>
        <begin position="1"/>
        <end position="25"/>
    </location>
</feature>
<accession>A0ABT5WS80</accession>
<reference evidence="2 3" key="1">
    <citation type="submission" date="2023-03" db="EMBL/GenBank/DDBJ databases">
        <title>NovoSphingobium album sp. nov. isolated from polycyclic aromatic hydrocarbons- and heavy-metal polluted soil.</title>
        <authorList>
            <person name="Liu Z."/>
            <person name="Wang K."/>
        </authorList>
    </citation>
    <scope>NUCLEOTIDE SEQUENCE [LARGE SCALE GENOMIC DNA]</scope>
    <source>
        <strain evidence="2 3">H3SJ31-1</strain>
    </source>
</reference>
<feature type="chain" id="PRO_5046394499" evidence="1">
    <location>
        <begin position="26"/>
        <end position="184"/>
    </location>
</feature>
<evidence type="ECO:0000313" key="3">
    <source>
        <dbReference type="Proteomes" id="UP001216253"/>
    </source>
</evidence>
<dbReference type="EMBL" id="JARESE010000049">
    <property type="protein sequence ID" value="MDE8652906.1"/>
    <property type="molecule type" value="Genomic_DNA"/>
</dbReference>
<keyword evidence="1" id="KW-0732">Signal</keyword>
<keyword evidence="3" id="KW-1185">Reference proteome</keyword>
<name>A0ABT5WS80_9SPHN</name>
<dbReference type="Proteomes" id="UP001216253">
    <property type="component" value="Unassembled WGS sequence"/>
</dbReference>
<organism evidence="2 3">
    <name type="scientific">Novosphingobium album</name>
    <name type="common">ex Liu et al. 2023</name>
    <dbReference type="NCBI Taxonomy" id="3031130"/>
    <lineage>
        <taxon>Bacteria</taxon>
        <taxon>Pseudomonadati</taxon>
        <taxon>Pseudomonadota</taxon>
        <taxon>Alphaproteobacteria</taxon>
        <taxon>Sphingomonadales</taxon>
        <taxon>Sphingomonadaceae</taxon>
        <taxon>Novosphingobium</taxon>
    </lineage>
</organism>
<proteinExistence type="predicted"/>
<evidence type="ECO:0000313" key="2">
    <source>
        <dbReference type="EMBL" id="MDE8652906.1"/>
    </source>
</evidence>
<gene>
    <name evidence="2" type="ORF">PYV00_14455</name>
</gene>